<name>A0A1M5CCU5_9FLAO</name>
<reference evidence="1 2" key="1">
    <citation type="submission" date="2016-11" db="EMBL/GenBank/DDBJ databases">
        <authorList>
            <person name="Jaros S."/>
            <person name="Januszkiewicz K."/>
            <person name="Wedrychowicz H."/>
        </authorList>
    </citation>
    <scope>NUCLEOTIDE SEQUENCE [LARGE SCALE GENOMIC DNA]</scope>
    <source>
        <strain evidence="1 2">DSM 25660</strain>
    </source>
</reference>
<sequence length="68" mass="7696">MKVLLVLVFVLFLPSSQKNDVYVCVSKTAHKYHFTKSCRGLRACTHEIVKKSLKEAQGLGYTLCGYED</sequence>
<gene>
    <name evidence="1" type="ORF">SAMN05444377_11172</name>
</gene>
<dbReference type="AlphaFoldDB" id="A0A1M5CCU5"/>
<proteinExistence type="predicted"/>
<evidence type="ECO:0000313" key="2">
    <source>
        <dbReference type="Proteomes" id="UP000184147"/>
    </source>
</evidence>
<dbReference type="Proteomes" id="UP000184147">
    <property type="component" value="Unassembled WGS sequence"/>
</dbReference>
<protein>
    <submittedName>
        <fullName evidence="1">Uncharacterized protein</fullName>
    </submittedName>
</protein>
<organism evidence="1 2">
    <name type="scientific">Flavobacterium fontis</name>
    <dbReference type="NCBI Taxonomy" id="1124188"/>
    <lineage>
        <taxon>Bacteria</taxon>
        <taxon>Pseudomonadati</taxon>
        <taxon>Bacteroidota</taxon>
        <taxon>Flavobacteriia</taxon>
        <taxon>Flavobacteriales</taxon>
        <taxon>Flavobacteriaceae</taxon>
        <taxon>Flavobacterium</taxon>
    </lineage>
</organism>
<accession>A0A1M5CCU5</accession>
<dbReference type="EMBL" id="FQVQ01000011">
    <property type="protein sequence ID" value="SHF52558.1"/>
    <property type="molecule type" value="Genomic_DNA"/>
</dbReference>
<keyword evidence="2" id="KW-1185">Reference proteome</keyword>
<dbReference type="STRING" id="1124188.SAMN05444377_11172"/>
<evidence type="ECO:0000313" key="1">
    <source>
        <dbReference type="EMBL" id="SHF52558.1"/>
    </source>
</evidence>